<dbReference type="GO" id="GO:0003723">
    <property type="term" value="F:RNA binding"/>
    <property type="evidence" value="ECO:0007669"/>
    <property type="project" value="UniProtKB-UniRule"/>
</dbReference>
<sequence length="410" mass="45700">MDAPAEREWQNAENDDFDRREARENEHDSERQRSPPAPPRSSSRETYERRRSRDYDHRSSPPPRDAYDRGSSPPPPSRRYEDHDRERERDRGRRGYGHGHAYGRDDRYAGPPPSSFARSREPPVRPSPPPSNIVGAFGLSIRTTERDLEDEFARAGEVEKVVIVYDARTGRSRGFGFITMKDIETATRAIEQLNNVELHGRRIRVDYSSTTRAHDPTPGEYRGNPRPVGGDRFSRPQVARTVGVHLAESADGASVGVDVIAIVNLVDTTTHTMTGLLAIVVEVATMIIRDQAVAGHAVMTVVDHHPHGTVLDQALIQIIGVAVRVRPRACAHVARRHVTVTTMTGHTTIAGGHRRLPRTMVVSVSVPSTLNVQIVLPTMKTHLADMRMSRLSDTTKENKPQNKCNAMATL</sequence>
<organism evidence="4 5">
    <name type="scientific">Malassezia globosa (strain ATCC MYA-4612 / CBS 7966)</name>
    <name type="common">Dandruff-associated fungus</name>
    <dbReference type="NCBI Taxonomy" id="425265"/>
    <lineage>
        <taxon>Eukaryota</taxon>
        <taxon>Fungi</taxon>
        <taxon>Dikarya</taxon>
        <taxon>Basidiomycota</taxon>
        <taxon>Ustilaginomycotina</taxon>
        <taxon>Malasseziomycetes</taxon>
        <taxon>Malasseziales</taxon>
        <taxon>Malasseziaceae</taxon>
        <taxon>Malassezia</taxon>
    </lineage>
</organism>
<dbReference type="PROSITE" id="PS50102">
    <property type="entry name" value="RRM"/>
    <property type="match status" value="1"/>
</dbReference>
<keyword evidence="1" id="KW-0694">RNA-binding</keyword>
<dbReference type="Proteomes" id="UP000008837">
    <property type="component" value="Unassembled WGS sequence"/>
</dbReference>
<accession>A8PSQ8</accession>
<dbReference type="InterPro" id="IPR050441">
    <property type="entry name" value="RBM"/>
</dbReference>
<dbReference type="InterPro" id="IPR000504">
    <property type="entry name" value="RRM_dom"/>
</dbReference>
<dbReference type="EMBL" id="AAYY01000001">
    <property type="protein sequence ID" value="EDP45311.1"/>
    <property type="molecule type" value="Genomic_DNA"/>
</dbReference>
<evidence type="ECO:0000313" key="5">
    <source>
        <dbReference type="Proteomes" id="UP000008837"/>
    </source>
</evidence>
<dbReference type="Pfam" id="PF00076">
    <property type="entry name" value="RRM_1"/>
    <property type="match status" value="1"/>
</dbReference>
<evidence type="ECO:0000256" key="2">
    <source>
        <dbReference type="SAM" id="MobiDB-lite"/>
    </source>
</evidence>
<keyword evidence="5" id="KW-1185">Reference proteome</keyword>
<name>A8PSQ8_MALGO</name>
<dbReference type="OrthoDB" id="439808at2759"/>
<dbReference type="CDD" id="cd12363">
    <property type="entry name" value="RRM_TRA2"/>
    <property type="match status" value="1"/>
</dbReference>
<feature type="compositionally biased region" description="Basic and acidic residues" evidence="2">
    <location>
        <begin position="17"/>
        <end position="33"/>
    </location>
</feature>
<evidence type="ECO:0000313" key="4">
    <source>
        <dbReference type="EMBL" id="EDP45311.1"/>
    </source>
</evidence>
<dbReference type="SMART" id="SM00360">
    <property type="entry name" value="RRM"/>
    <property type="match status" value="1"/>
</dbReference>
<evidence type="ECO:0000259" key="3">
    <source>
        <dbReference type="PROSITE" id="PS50102"/>
    </source>
</evidence>
<dbReference type="InParanoid" id="A8PSQ8"/>
<dbReference type="InterPro" id="IPR035979">
    <property type="entry name" value="RBD_domain_sf"/>
</dbReference>
<feature type="region of interest" description="Disordered" evidence="2">
    <location>
        <begin position="1"/>
        <end position="136"/>
    </location>
</feature>
<dbReference type="RefSeq" id="XP_001732525.1">
    <property type="nucleotide sequence ID" value="XM_001732473.1"/>
</dbReference>
<comment type="caution">
    <text evidence="4">The sequence shown here is derived from an EMBL/GenBank/DDBJ whole genome shotgun (WGS) entry which is preliminary data.</text>
</comment>
<evidence type="ECO:0000256" key="1">
    <source>
        <dbReference type="PROSITE-ProRule" id="PRU00176"/>
    </source>
</evidence>
<feature type="compositionally biased region" description="Basic and acidic residues" evidence="2">
    <location>
        <begin position="78"/>
        <end position="93"/>
    </location>
</feature>
<dbReference type="AlphaFoldDB" id="A8PSQ8"/>
<dbReference type="PANTHER" id="PTHR48034">
    <property type="entry name" value="TRANSFORMER-2 SEX-DETERMINING PROTEIN-RELATED"/>
    <property type="match status" value="1"/>
</dbReference>
<gene>
    <name evidence="4" type="ORF">MGL_0300</name>
</gene>
<feature type="compositionally biased region" description="Basic and acidic residues" evidence="2">
    <location>
        <begin position="42"/>
        <end position="59"/>
    </location>
</feature>
<dbReference type="KEGG" id="mgl:MGL_0300"/>
<dbReference type="VEuPathDB" id="FungiDB:MGL_0300"/>
<dbReference type="GeneID" id="5856831"/>
<proteinExistence type="predicted"/>
<dbReference type="SUPFAM" id="SSF54928">
    <property type="entry name" value="RNA-binding domain, RBD"/>
    <property type="match status" value="1"/>
</dbReference>
<feature type="region of interest" description="Disordered" evidence="2">
    <location>
        <begin position="209"/>
        <end position="231"/>
    </location>
</feature>
<dbReference type="STRING" id="425265.A8PSQ8"/>
<feature type="domain" description="RRM" evidence="3">
    <location>
        <begin position="132"/>
        <end position="210"/>
    </location>
</feature>
<feature type="compositionally biased region" description="Basic and acidic residues" evidence="2">
    <location>
        <begin position="1"/>
        <end position="10"/>
    </location>
</feature>
<protein>
    <recommendedName>
        <fullName evidence="3">RRM domain-containing protein</fullName>
    </recommendedName>
</protein>
<dbReference type="InterPro" id="IPR012677">
    <property type="entry name" value="Nucleotide-bd_a/b_plait_sf"/>
</dbReference>
<reference evidence="4 5" key="1">
    <citation type="journal article" date="2007" name="Proc. Natl. Acad. Sci. U.S.A.">
        <title>Dandruff-associated Malassezia genomes reveal convergent and divergent virulence traits shared with plant and human fungal pathogens.</title>
        <authorList>
            <person name="Xu J."/>
            <person name="Saunders C.W."/>
            <person name="Hu P."/>
            <person name="Grant R.A."/>
            <person name="Boekhout T."/>
            <person name="Kuramae E.E."/>
            <person name="Kronstad J.W."/>
            <person name="Deangelis Y.M."/>
            <person name="Reeder N.L."/>
            <person name="Johnstone K.R."/>
            <person name="Leland M."/>
            <person name="Fieno A.M."/>
            <person name="Begley W.M."/>
            <person name="Sun Y."/>
            <person name="Lacey M.P."/>
            <person name="Chaudhary T."/>
            <person name="Keough T."/>
            <person name="Chu L."/>
            <person name="Sears R."/>
            <person name="Yuan B."/>
            <person name="Dawson T.L.Jr."/>
        </authorList>
    </citation>
    <scope>NUCLEOTIDE SEQUENCE [LARGE SCALE GENOMIC DNA]</scope>
    <source>
        <strain evidence="5">ATCC MYA-4612 / CBS 7966</strain>
    </source>
</reference>
<dbReference type="Gene3D" id="3.30.70.330">
    <property type="match status" value="1"/>
</dbReference>